<proteinExistence type="inferred from homology"/>
<protein>
    <recommendedName>
        <fullName evidence="5">NADH dehydrogenase [ubiquinone] 1 alpha subcomplex subunit 12</fullName>
    </recommendedName>
</protein>
<gene>
    <name evidence="3" type="ORF">CYY_004183</name>
</gene>
<comment type="similarity">
    <text evidence="1">Belongs to the complex I NDUFA12 subunit family.</text>
</comment>
<evidence type="ECO:0000313" key="4">
    <source>
        <dbReference type="Proteomes" id="UP000695562"/>
    </source>
</evidence>
<dbReference type="InterPro" id="IPR052618">
    <property type="entry name" value="ComplexI_NDUFA12"/>
</dbReference>
<evidence type="ECO:0008006" key="5">
    <source>
        <dbReference type="Google" id="ProtNLM"/>
    </source>
</evidence>
<dbReference type="EMBL" id="AJWJ01000143">
    <property type="protein sequence ID" value="KAF2074515.1"/>
    <property type="molecule type" value="Genomic_DNA"/>
</dbReference>
<accession>A0A8J4PVP0</accession>
<dbReference type="AlphaFoldDB" id="A0A8J4PVP0"/>
<dbReference type="Proteomes" id="UP000695562">
    <property type="component" value="Unassembled WGS sequence"/>
</dbReference>
<feature type="region of interest" description="Disordered" evidence="2">
    <location>
        <begin position="106"/>
        <end position="126"/>
    </location>
</feature>
<dbReference type="InterPro" id="IPR007763">
    <property type="entry name" value="NDUFA12"/>
</dbReference>
<keyword evidence="4" id="KW-1185">Reference proteome</keyword>
<sequence length="126" mass="15097">MTVINNIVYFTKKIADGLNLRSRKFVGIDQHYNRYYKFHVDGKEKRAVEYFSLSKYGEPRQVPSLWNRWLSWRVDQPPTIEEVLLEEQRQKSIKLKAKELEEQDAKLRLQEQSNSNTDSKDLKLKH</sequence>
<reference evidence="3" key="1">
    <citation type="submission" date="2020-01" db="EMBL/GenBank/DDBJ databases">
        <title>Development of genomics and gene disruption for Polysphondylium violaceum indicates a role for the polyketide synthase stlB in stalk morphogenesis.</title>
        <authorList>
            <person name="Narita B."/>
            <person name="Kawabe Y."/>
            <person name="Kin K."/>
            <person name="Saito T."/>
            <person name="Gibbs R."/>
            <person name="Kuspa A."/>
            <person name="Muzny D."/>
            <person name="Queller D."/>
            <person name="Richards S."/>
            <person name="Strassman J."/>
            <person name="Sucgang R."/>
            <person name="Worley K."/>
            <person name="Schaap P."/>
        </authorList>
    </citation>
    <scope>NUCLEOTIDE SEQUENCE</scope>
    <source>
        <strain evidence="3">QSvi11</strain>
    </source>
</reference>
<dbReference type="Pfam" id="PF05071">
    <property type="entry name" value="NDUFA12"/>
    <property type="match status" value="1"/>
</dbReference>
<organism evidence="3 4">
    <name type="scientific">Polysphondylium violaceum</name>
    <dbReference type="NCBI Taxonomy" id="133409"/>
    <lineage>
        <taxon>Eukaryota</taxon>
        <taxon>Amoebozoa</taxon>
        <taxon>Evosea</taxon>
        <taxon>Eumycetozoa</taxon>
        <taxon>Dictyostelia</taxon>
        <taxon>Dictyosteliales</taxon>
        <taxon>Dictyosteliaceae</taxon>
        <taxon>Polysphondylium</taxon>
    </lineage>
</organism>
<evidence type="ECO:0000313" key="3">
    <source>
        <dbReference type="EMBL" id="KAF2074515.1"/>
    </source>
</evidence>
<evidence type="ECO:0000256" key="2">
    <source>
        <dbReference type="SAM" id="MobiDB-lite"/>
    </source>
</evidence>
<dbReference type="GO" id="GO:0045271">
    <property type="term" value="C:respiratory chain complex I"/>
    <property type="evidence" value="ECO:0007669"/>
    <property type="project" value="InterPro"/>
</dbReference>
<dbReference type="GO" id="GO:0032981">
    <property type="term" value="P:mitochondrial respiratory chain complex I assembly"/>
    <property type="evidence" value="ECO:0007669"/>
    <property type="project" value="TreeGrafter"/>
</dbReference>
<dbReference type="PANTHER" id="PTHR32470">
    <property type="entry name" value="ADH DEHYDROGENASE [UBIQUINONE] 1 ALPHA SUBCOMPLEX ASSEMBLY FACTOR 2"/>
    <property type="match status" value="1"/>
</dbReference>
<evidence type="ECO:0000256" key="1">
    <source>
        <dbReference type="ARBA" id="ARBA00007355"/>
    </source>
</evidence>
<dbReference type="GO" id="GO:0005739">
    <property type="term" value="C:mitochondrion"/>
    <property type="evidence" value="ECO:0007669"/>
    <property type="project" value="TreeGrafter"/>
</dbReference>
<name>A0A8J4PVP0_9MYCE</name>
<dbReference type="OrthoDB" id="10255576at2759"/>
<comment type="caution">
    <text evidence="3">The sequence shown here is derived from an EMBL/GenBank/DDBJ whole genome shotgun (WGS) entry which is preliminary data.</text>
</comment>
<dbReference type="PANTHER" id="PTHR32470:SF2">
    <property type="entry name" value="NADH DEHYDROGENASE [UBIQUINONE] 1 ALPHA SUBCOMPLEX ASSEMBLY FACTOR 2"/>
    <property type="match status" value="1"/>
</dbReference>